<evidence type="ECO:0000259" key="21">
    <source>
        <dbReference type="PROSITE" id="PS50108"/>
    </source>
</evidence>
<comment type="catalytic activity">
    <reaction evidence="13">
        <text>L-threonyl-[protein] + ATP = O-phospho-L-threonyl-[protein] + ADP + H(+)</text>
        <dbReference type="Rhea" id="RHEA:46608"/>
        <dbReference type="Rhea" id="RHEA-COMP:11060"/>
        <dbReference type="Rhea" id="RHEA-COMP:11605"/>
        <dbReference type="ChEBI" id="CHEBI:15378"/>
        <dbReference type="ChEBI" id="CHEBI:30013"/>
        <dbReference type="ChEBI" id="CHEBI:30616"/>
        <dbReference type="ChEBI" id="CHEBI:61977"/>
        <dbReference type="ChEBI" id="CHEBI:456216"/>
        <dbReference type="EC" id="2.7.11.1"/>
    </reaction>
</comment>
<feature type="compositionally biased region" description="Low complexity" evidence="17">
    <location>
        <begin position="1611"/>
        <end position="1622"/>
    </location>
</feature>
<dbReference type="SUPFAM" id="SSF57889">
    <property type="entry name" value="Cysteine-rich domain"/>
    <property type="match status" value="1"/>
</dbReference>
<evidence type="ECO:0000256" key="13">
    <source>
        <dbReference type="ARBA" id="ARBA00047899"/>
    </source>
</evidence>
<feature type="domain" description="CRIB" evidence="21">
    <location>
        <begin position="1533"/>
        <end position="1546"/>
    </location>
</feature>
<dbReference type="Pfam" id="PF25346">
    <property type="entry name" value="PH_MRCK"/>
    <property type="match status" value="1"/>
</dbReference>
<dbReference type="SMART" id="SM00133">
    <property type="entry name" value="S_TK_X"/>
    <property type="match status" value="1"/>
</dbReference>
<dbReference type="CDD" id="cd05597">
    <property type="entry name" value="STKc_DMPK_like"/>
    <property type="match status" value="1"/>
</dbReference>
<dbReference type="Gene3D" id="3.30.60.20">
    <property type="match status" value="1"/>
</dbReference>
<evidence type="ECO:0000256" key="1">
    <source>
        <dbReference type="ARBA" id="ARBA00005719"/>
    </source>
</evidence>
<dbReference type="EC" id="2.7.11.1" evidence="2"/>
<keyword evidence="10" id="KW-0862">Zinc</keyword>
<dbReference type="InterPro" id="IPR008271">
    <property type="entry name" value="Ser/Thr_kinase_AS"/>
</dbReference>
<feature type="coiled-coil region" evidence="16">
    <location>
        <begin position="659"/>
        <end position="790"/>
    </location>
</feature>
<feature type="domain" description="Protein kinase" evidence="19">
    <location>
        <begin position="78"/>
        <end position="343"/>
    </location>
</feature>
<evidence type="ECO:0000259" key="20">
    <source>
        <dbReference type="PROSITE" id="PS50081"/>
    </source>
</evidence>
<dbReference type="SMART" id="SM00036">
    <property type="entry name" value="CNH"/>
    <property type="match status" value="1"/>
</dbReference>
<name>A0ABM4C0Q2_HYDVU</name>
<reference evidence="25" key="1">
    <citation type="submission" date="2025-08" db="UniProtKB">
        <authorList>
            <consortium name="RefSeq"/>
        </authorList>
    </citation>
    <scope>IDENTIFICATION</scope>
</reference>
<dbReference type="InterPro" id="IPR031597">
    <property type="entry name" value="KELK"/>
</dbReference>
<dbReference type="Gene3D" id="2.30.29.30">
    <property type="entry name" value="Pleckstrin-homology domain (PH domain)/Phosphotyrosine-binding domain (PTB)"/>
    <property type="match status" value="1"/>
</dbReference>
<dbReference type="PROSITE" id="PS00479">
    <property type="entry name" value="ZF_DAG_PE_1"/>
    <property type="match status" value="1"/>
</dbReference>
<comment type="similarity">
    <text evidence="1">Belongs to the protein kinase superfamily. AGC Ser/Thr protein kinase family. DMPK subfamily.</text>
</comment>
<feature type="domain" description="PH" evidence="18">
    <location>
        <begin position="1052"/>
        <end position="1168"/>
    </location>
</feature>
<dbReference type="GO" id="GO:0016301">
    <property type="term" value="F:kinase activity"/>
    <property type="evidence" value="ECO:0007669"/>
    <property type="project" value="UniProtKB-KW"/>
</dbReference>
<dbReference type="PROSITE" id="PS50108">
    <property type="entry name" value="CRIB"/>
    <property type="match status" value="1"/>
</dbReference>
<feature type="domain" description="AGC-kinase C-terminal" evidence="23">
    <location>
        <begin position="344"/>
        <end position="415"/>
    </location>
</feature>
<feature type="compositionally biased region" description="Polar residues" evidence="17">
    <location>
        <begin position="1575"/>
        <end position="1596"/>
    </location>
</feature>
<dbReference type="PROSITE" id="PS00107">
    <property type="entry name" value="PROTEIN_KINASE_ATP"/>
    <property type="match status" value="1"/>
</dbReference>
<evidence type="ECO:0000259" key="22">
    <source>
        <dbReference type="PROSITE" id="PS50219"/>
    </source>
</evidence>
<evidence type="ECO:0000256" key="14">
    <source>
        <dbReference type="ARBA" id="ARBA00048679"/>
    </source>
</evidence>
<dbReference type="Proteomes" id="UP001652625">
    <property type="component" value="Chromosome 06"/>
</dbReference>
<evidence type="ECO:0000256" key="10">
    <source>
        <dbReference type="ARBA" id="ARBA00022833"/>
    </source>
</evidence>
<feature type="domain" description="CNH" evidence="22">
    <location>
        <begin position="1194"/>
        <end position="1466"/>
    </location>
</feature>
<dbReference type="PANTHER" id="PTHR22988">
    <property type="entry name" value="MYOTONIC DYSTROPHY S/T KINASE-RELATED"/>
    <property type="match status" value="1"/>
</dbReference>
<evidence type="ECO:0000313" key="25">
    <source>
        <dbReference type="RefSeq" id="XP_065655108.1"/>
    </source>
</evidence>
<dbReference type="Gene3D" id="1.10.510.10">
    <property type="entry name" value="Transferase(Phosphotransferase) domain 1"/>
    <property type="match status" value="1"/>
</dbReference>
<keyword evidence="6" id="KW-0479">Metal-binding</keyword>
<dbReference type="InterPro" id="IPR050839">
    <property type="entry name" value="Rho-assoc_Ser/Thr_Kinase"/>
</dbReference>
<dbReference type="PROSITE" id="PS50219">
    <property type="entry name" value="CNH"/>
    <property type="match status" value="1"/>
</dbReference>
<evidence type="ECO:0000256" key="17">
    <source>
        <dbReference type="SAM" id="MobiDB-lite"/>
    </source>
</evidence>
<dbReference type="InterPro" id="IPR001849">
    <property type="entry name" value="PH_domain"/>
</dbReference>
<evidence type="ECO:0000256" key="6">
    <source>
        <dbReference type="ARBA" id="ARBA00022723"/>
    </source>
</evidence>
<comment type="catalytic activity">
    <reaction evidence="14">
        <text>L-seryl-[protein] + ATP = O-phospho-L-seryl-[protein] + ADP + H(+)</text>
        <dbReference type="Rhea" id="RHEA:17989"/>
        <dbReference type="Rhea" id="RHEA-COMP:9863"/>
        <dbReference type="Rhea" id="RHEA-COMP:11604"/>
        <dbReference type="ChEBI" id="CHEBI:15378"/>
        <dbReference type="ChEBI" id="CHEBI:29999"/>
        <dbReference type="ChEBI" id="CHEBI:30616"/>
        <dbReference type="ChEBI" id="CHEBI:83421"/>
        <dbReference type="ChEBI" id="CHEBI:456216"/>
        <dbReference type="EC" id="2.7.11.1"/>
    </reaction>
</comment>
<proteinExistence type="inferred from homology"/>
<evidence type="ECO:0000256" key="12">
    <source>
        <dbReference type="ARBA" id="ARBA00023054"/>
    </source>
</evidence>
<dbReference type="SUPFAM" id="SSF50729">
    <property type="entry name" value="PH domain-like"/>
    <property type="match status" value="1"/>
</dbReference>
<keyword evidence="24" id="KW-1185">Reference proteome</keyword>
<evidence type="ECO:0000259" key="19">
    <source>
        <dbReference type="PROSITE" id="PS50011"/>
    </source>
</evidence>
<dbReference type="SMART" id="SM00220">
    <property type="entry name" value="S_TKc"/>
    <property type="match status" value="1"/>
</dbReference>
<evidence type="ECO:0000256" key="2">
    <source>
        <dbReference type="ARBA" id="ARBA00012513"/>
    </source>
</evidence>
<dbReference type="InterPro" id="IPR011009">
    <property type="entry name" value="Kinase-like_dom_sf"/>
</dbReference>
<dbReference type="Pfam" id="PF00433">
    <property type="entry name" value="Pkinase_C"/>
    <property type="match status" value="1"/>
</dbReference>
<keyword evidence="8" id="KW-0863">Zinc-finger</keyword>
<keyword evidence="3" id="KW-0723">Serine/threonine-protein kinase</keyword>
<dbReference type="PROSITE" id="PS50011">
    <property type="entry name" value="PROTEIN_KINASE_DOM"/>
    <property type="match status" value="1"/>
</dbReference>
<dbReference type="SMART" id="SM00109">
    <property type="entry name" value="C1"/>
    <property type="match status" value="1"/>
</dbReference>
<dbReference type="Pfam" id="PF00780">
    <property type="entry name" value="CNH"/>
    <property type="match status" value="1"/>
</dbReference>
<dbReference type="PROSITE" id="PS00108">
    <property type="entry name" value="PROTEIN_KINASE_ST"/>
    <property type="match status" value="1"/>
</dbReference>
<keyword evidence="4" id="KW-0597">Phosphoprotein</keyword>
<protein>
    <recommendedName>
        <fullName evidence="2">non-specific serine/threonine protein kinase</fullName>
        <ecNumber evidence="2">2.7.11.1</ecNumber>
    </recommendedName>
</protein>
<dbReference type="Pfam" id="PF00130">
    <property type="entry name" value="C1_1"/>
    <property type="match status" value="1"/>
</dbReference>
<dbReference type="InterPro" id="IPR057529">
    <property type="entry name" value="MRCK/ROCK_PH"/>
</dbReference>
<dbReference type="RefSeq" id="XP_065655108.1">
    <property type="nucleotide sequence ID" value="XM_065799036.1"/>
</dbReference>
<feature type="coiled-coil region" evidence="16">
    <location>
        <begin position="438"/>
        <end position="631"/>
    </location>
</feature>
<dbReference type="SUPFAM" id="SSF90257">
    <property type="entry name" value="Myosin rod fragments"/>
    <property type="match status" value="1"/>
</dbReference>
<feature type="region of interest" description="Disordered" evidence="17">
    <location>
        <begin position="1570"/>
        <end position="1628"/>
    </location>
</feature>
<evidence type="ECO:0000256" key="8">
    <source>
        <dbReference type="ARBA" id="ARBA00022771"/>
    </source>
</evidence>
<keyword evidence="11 15" id="KW-0067">ATP-binding</keyword>
<evidence type="ECO:0000256" key="4">
    <source>
        <dbReference type="ARBA" id="ARBA00022553"/>
    </source>
</evidence>
<keyword evidence="9 25" id="KW-0418">Kinase</keyword>
<dbReference type="Pfam" id="PF00069">
    <property type="entry name" value="Pkinase"/>
    <property type="match status" value="1"/>
</dbReference>
<feature type="coiled-coil region" evidence="16">
    <location>
        <begin position="870"/>
        <end position="911"/>
    </location>
</feature>
<dbReference type="InterPro" id="IPR017441">
    <property type="entry name" value="Protein_kinase_ATP_BS"/>
</dbReference>
<dbReference type="InterPro" id="IPR002219">
    <property type="entry name" value="PKC_DAG/PE"/>
</dbReference>
<dbReference type="SMART" id="SM00233">
    <property type="entry name" value="PH"/>
    <property type="match status" value="1"/>
</dbReference>
<evidence type="ECO:0000313" key="24">
    <source>
        <dbReference type="Proteomes" id="UP001652625"/>
    </source>
</evidence>
<evidence type="ECO:0000256" key="16">
    <source>
        <dbReference type="SAM" id="Coils"/>
    </source>
</evidence>
<dbReference type="CDD" id="cd20809">
    <property type="entry name" value="C1_MRCK"/>
    <property type="match status" value="1"/>
</dbReference>
<evidence type="ECO:0000256" key="7">
    <source>
        <dbReference type="ARBA" id="ARBA00022741"/>
    </source>
</evidence>
<dbReference type="InterPro" id="IPR000961">
    <property type="entry name" value="AGC-kinase_C"/>
</dbReference>
<dbReference type="InterPro" id="IPR046349">
    <property type="entry name" value="C1-like_sf"/>
</dbReference>
<dbReference type="InterPro" id="IPR000719">
    <property type="entry name" value="Prot_kinase_dom"/>
</dbReference>
<dbReference type="PROSITE" id="PS50081">
    <property type="entry name" value="ZF_DAG_PE_2"/>
    <property type="match status" value="1"/>
</dbReference>
<dbReference type="PANTHER" id="PTHR22988:SF66">
    <property type="entry name" value="SERINE_THREONINE-PROTEIN KINASE GENGHIS KHAN"/>
    <property type="match status" value="1"/>
</dbReference>
<dbReference type="PROSITE" id="PS51285">
    <property type="entry name" value="AGC_KINASE_CTER"/>
    <property type="match status" value="1"/>
</dbReference>
<evidence type="ECO:0000259" key="18">
    <source>
        <dbReference type="PROSITE" id="PS50003"/>
    </source>
</evidence>
<keyword evidence="12 16" id="KW-0175">Coiled coil</keyword>
<dbReference type="SUPFAM" id="SSF56112">
    <property type="entry name" value="Protein kinase-like (PK-like)"/>
    <property type="match status" value="1"/>
</dbReference>
<dbReference type="PROSITE" id="PS50003">
    <property type="entry name" value="PH_DOMAIN"/>
    <property type="match status" value="1"/>
</dbReference>
<evidence type="ECO:0000256" key="15">
    <source>
        <dbReference type="PROSITE-ProRule" id="PRU10141"/>
    </source>
</evidence>
<keyword evidence="5" id="KW-0808">Transferase</keyword>
<dbReference type="InterPro" id="IPR017892">
    <property type="entry name" value="Pkinase_C"/>
</dbReference>
<evidence type="ECO:0000256" key="3">
    <source>
        <dbReference type="ARBA" id="ARBA00022527"/>
    </source>
</evidence>
<dbReference type="InterPro" id="IPR000095">
    <property type="entry name" value="CRIB_dom"/>
</dbReference>
<evidence type="ECO:0000256" key="9">
    <source>
        <dbReference type="ARBA" id="ARBA00022777"/>
    </source>
</evidence>
<organism evidence="24 25">
    <name type="scientific">Hydra vulgaris</name>
    <name type="common">Hydra</name>
    <name type="synonym">Hydra attenuata</name>
    <dbReference type="NCBI Taxonomy" id="6087"/>
    <lineage>
        <taxon>Eukaryota</taxon>
        <taxon>Metazoa</taxon>
        <taxon>Cnidaria</taxon>
        <taxon>Hydrozoa</taxon>
        <taxon>Hydroidolina</taxon>
        <taxon>Anthoathecata</taxon>
        <taxon>Aplanulata</taxon>
        <taxon>Hydridae</taxon>
        <taxon>Hydra</taxon>
    </lineage>
</organism>
<dbReference type="Pfam" id="PF15796">
    <property type="entry name" value="KELK"/>
    <property type="match status" value="1"/>
</dbReference>
<dbReference type="InterPro" id="IPR011993">
    <property type="entry name" value="PH-like_dom_sf"/>
</dbReference>
<dbReference type="InterPro" id="IPR001180">
    <property type="entry name" value="CNH_dom"/>
</dbReference>
<evidence type="ECO:0000256" key="11">
    <source>
        <dbReference type="ARBA" id="ARBA00022840"/>
    </source>
</evidence>
<dbReference type="GeneID" id="100213759"/>
<sequence length="1628" mass="185599">MSKNVKDRFKYLDELYKKPPGIEREVFSVETLLDILVVLYDECNTTQLRRNKHVVDFLEIAKPVANRIKNLRLARDDFDTLNIIGRGAFGEVAVVRMKSTNKIFAMKTLNKWEMLKRAETACFREERDVLVFGDSRWITKLHYAFQDTSNLYFVMDYYSGGDLLTLLAKYEDHIPEEMLKFYAAEIILAIDSIHRMKYVHRDIKPDNVLLDYTGHVRLADFGSCLKIADNGYVVCSVAVGTPDYISPEILQAMEDGKGQYGVECDWWSLGICCYEMIYGETPFYAESLIETYGKIMEHKNKFSFPDDIEVSNDCKDLMSRLICDVSERLGKNGIKDFKLHPFFKGIDWDNIYKCKPPYVPELDGETDVSNFDVDDLNEAKTKEFAPPPSNQVFTGLHLPFIGFTYTKESVLSDSGDGANIVSENSIRQDPEGAAATASTILERKIKNLNEENMELNKKLDLLKRSESIKSSGVSAHDLSKKNSELEVRIEILEKENKELKLNTNKVLKDDGKIHELERTKNLLVQEKENLINELNNVKAKIIVLQKDYQEAVLQRKQTMEEFSDLNEKLADVRSQKIKLARLVREKEEEIENSMNKLEQIRKECRAAEKSKHELIAQVEEMKVDLQKEEKLRIKADLYCQQLEEEIESLHHKVVPNSSRSDSSQEINRLKSELEKVKKENEEVLTKERKQLSIELKVLEEKYNDMVKNNAAHEEEIKLLKEKLQKKRKESESVQQEALIDYKNASLRNSNVLKNENDRLSAQVKELTSQLEQISMNHKNLEAELRLSSEKHMDIAQWEEQVAEIVQWVSDEKDARGYLQALASRMTDELESLKNSTGGGNKNWQARRSQKLDKQELLSLQASLSLEVQAKQQLNDELIKIKNLYSQTERRNEELENQLKTFQKELDHLHQESNTNKLGGSGFSFSFLNLLAPEVLTLPEDLPKIKEEEDQKSIETVEVDTAIQSVASIKSIEKKEEKSDHDHQFLTKTFNSPTKCHVCMSIMFGFSRQGNLCGACGYNCHMHCIKEAVKSCPAPQHLLTNQPLGIDPNTGAGTAYEGLVKIPKPGGIKRGWIRAFAVVCDFKVLFYETVNDKTPTNTILEVIDMRDEDFSVSSVLVSDVIHAKKSDINNIFKICVGKSTNGFNYEQLVLCDKEIDHQKWIGTLQELAGLYNKCHGSERKNKYVTRDIVENIPILRTTVCAAVIDITRIVCGSEEGLYSYHLGKESLTRIDETKKVVQIEMVHADQLLIVLSGKQRYISLYSLSVVEGLEIEPIKIPDSKGALFFTVGSIRQSSCTCLCVAQKKSAILYELNRTKTRYRKMRDVPFNFSCQWVGIYNNKLLVGYPSGFVMIDILKESPPIKLINNEDSSLKFMSSMHTDALLAAEVSADEYLLCFKELAFYVNINGIRSRPNEIAYPTPVNYLAFSKPFLLTYTDRGVDVFEVTTSSWIQTLQILKVVPLSMNGMLSLSATPEHHVMVYLKRENIDEELAIKTSLVKRQVAAIYRIKSTTKKRLSVKTRDSLRAEEADLVSKLISGPSNFSHVQHMGPGDSLQILKEIPVGDEKLRVPTIFRPSRPLSSYQSSPPSEDQLRANMNRSRSMDGNDFLNVDPDSISSNSSTSNTSGLEEVK</sequence>
<feature type="binding site" evidence="15">
    <location>
        <position position="107"/>
    </location>
    <ligand>
        <name>ATP</name>
        <dbReference type="ChEBI" id="CHEBI:30616"/>
    </ligand>
</feature>
<keyword evidence="7 15" id="KW-0547">Nucleotide-binding</keyword>
<evidence type="ECO:0000259" key="23">
    <source>
        <dbReference type="PROSITE" id="PS51285"/>
    </source>
</evidence>
<dbReference type="Gene3D" id="3.30.200.20">
    <property type="entry name" value="Phosphorylase Kinase, domain 1"/>
    <property type="match status" value="1"/>
</dbReference>
<accession>A0ABM4C0Q2</accession>
<feature type="domain" description="Phorbol-ester/DAG-type" evidence="20">
    <location>
        <begin position="981"/>
        <end position="1031"/>
    </location>
</feature>
<evidence type="ECO:0000256" key="5">
    <source>
        <dbReference type="ARBA" id="ARBA00022679"/>
    </source>
</evidence>
<gene>
    <name evidence="25" type="primary">LOC100213759</name>
</gene>